<evidence type="ECO:0000259" key="2">
    <source>
        <dbReference type="Pfam" id="PF01609"/>
    </source>
</evidence>
<evidence type="ECO:0000313" key="5">
    <source>
        <dbReference type="Proteomes" id="UP000618943"/>
    </source>
</evidence>
<protein>
    <submittedName>
        <fullName evidence="4">Transposase</fullName>
    </submittedName>
</protein>
<feature type="domain" description="Transposase InsH N-terminal" evidence="3">
    <location>
        <begin position="17"/>
        <end position="107"/>
    </location>
</feature>
<feature type="compositionally biased region" description="Basic and acidic residues" evidence="1">
    <location>
        <begin position="146"/>
        <end position="161"/>
    </location>
</feature>
<dbReference type="Proteomes" id="UP000618943">
    <property type="component" value="Unassembled WGS sequence"/>
</dbReference>
<dbReference type="RefSeq" id="WP_200749925.1">
    <property type="nucleotide sequence ID" value="NZ_JAEOAH010000031.1"/>
</dbReference>
<proteinExistence type="predicted"/>
<sequence length="454" mass="52491">MTIVKQISLFDIHELYEMEPIHRFDAIFSTFDIQPLFHLFSKKAMKGAPRELNYGAMIQSLIARIVGRIPTIKDLVNRLKMDPFLRLACGFLHSDIVPSEAAYSRMIHVISQSDILGKMQDQLIQLAMVEGFLDDKNIAIDATHFEARDAQKPSPKKEKLAPKKRGRKSKEEQEQWLQEKLLQEANLTLYQKEIKAQLNETTATLWQEAPITPMWGIKRNSEGENLAWYGFKAHLAVSTKSQYIICGLMTSANLNDSKAAIPLLKKVQTLFPHHFSSGIFDAGYDYAPIYEQLQALKLQAVIPYNVRNEGEYVEYVGFDGHFAPTCVREHSYRYDSYDKQYETLKYTQPKECITCPLQHESLCQKVFKIKCETDLRKYTNPARGSEKWIKLYKERSAVERTNAYLKGYFQLNNVRHRSGKKEKCHFQLITLIYNASKLAVHRINKVLREQPNVA</sequence>
<accession>A0ABS1HAM6</accession>
<dbReference type="InterPro" id="IPR008490">
    <property type="entry name" value="Transposase_InsH_N"/>
</dbReference>
<feature type="region of interest" description="Disordered" evidence="1">
    <location>
        <begin position="146"/>
        <end position="172"/>
    </location>
</feature>
<evidence type="ECO:0000259" key="3">
    <source>
        <dbReference type="Pfam" id="PF05598"/>
    </source>
</evidence>
<feature type="domain" description="Transposase IS4-like" evidence="2">
    <location>
        <begin position="220"/>
        <end position="434"/>
    </location>
</feature>
<comment type="caution">
    <text evidence="4">The sequence shown here is derived from an EMBL/GenBank/DDBJ whole genome shotgun (WGS) entry which is preliminary data.</text>
</comment>
<dbReference type="Pfam" id="PF01609">
    <property type="entry name" value="DDE_Tnp_1"/>
    <property type="match status" value="1"/>
</dbReference>
<reference evidence="4 5" key="1">
    <citation type="submission" date="2020-12" db="EMBL/GenBank/DDBJ databases">
        <title>YIM B01967 draft genome.</title>
        <authorList>
            <person name="Yan X."/>
        </authorList>
    </citation>
    <scope>NUCLEOTIDE SEQUENCE [LARGE SCALE GENOMIC DNA]</scope>
    <source>
        <strain evidence="4 5">YIM B01967</strain>
    </source>
</reference>
<dbReference type="EMBL" id="JAEOAH010000031">
    <property type="protein sequence ID" value="MBK3496465.1"/>
    <property type="molecule type" value="Genomic_DNA"/>
</dbReference>
<dbReference type="PANTHER" id="PTHR33408">
    <property type="entry name" value="TRANSPOSASE"/>
    <property type="match status" value="1"/>
</dbReference>
<organism evidence="4 5">
    <name type="scientific">Viridibacillus soli</name>
    <dbReference type="NCBI Taxonomy" id="2798301"/>
    <lineage>
        <taxon>Bacteria</taxon>
        <taxon>Bacillati</taxon>
        <taxon>Bacillota</taxon>
        <taxon>Bacilli</taxon>
        <taxon>Bacillales</taxon>
        <taxon>Caryophanaceae</taxon>
        <taxon>Viridibacillus</taxon>
    </lineage>
</organism>
<dbReference type="InterPro" id="IPR002559">
    <property type="entry name" value="Transposase_11"/>
</dbReference>
<keyword evidence="5" id="KW-1185">Reference proteome</keyword>
<gene>
    <name evidence="4" type="ORF">JFL43_16685</name>
</gene>
<name>A0ABS1HAM6_9BACL</name>
<evidence type="ECO:0000256" key="1">
    <source>
        <dbReference type="SAM" id="MobiDB-lite"/>
    </source>
</evidence>
<evidence type="ECO:0000313" key="4">
    <source>
        <dbReference type="EMBL" id="MBK3496465.1"/>
    </source>
</evidence>
<dbReference type="Pfam" id="PF05598">
    <property type="entry name" value="DUF772"/>
    <property type="match status" value="1"/>
</dbReference>